<protein>
    <recommendedName>
        <fullName evidence="4">Cytochrome c domain-containing protein</fullName>
    </recommendedName>
</protein>
<sequence>MKSNLPLKRILLFAALTFIVSTFQYCKSSQATTVNKEATISYEKHIVPVMERSCAPCHFSESGKKKFLDTYGAVKNNIDDIIARVELPVAEKKYMPYKSKKPALTNEEINMLKQWVSEGFMK</sequence>
<dbReference type="AlphaFoldDB" id="A0A8J6QF56"/>
<evidence type="ECO:0000313" key="3">
    <source>
        <dbReference type="Proteomes" id="UP000600588"/>
    </source>
</evidence>
<gene>
    <name evidence="2" type="ORF">ICJ83_01965</name>
</gene>
<organism evidence="2 3">
    <name type="scientific">Aestuariibaculum sediminum</name>
    <dbReference type="NCBI Taxonomy" id="2770637"/>
    <lineage>
        <taxon>Bacteria</taxon>
        <taxon>Pseudomonadati</taxon>
        <taxon>Bacteroidota</taxon>
        <taxon>Flavobacteriia</taxon>
        <taxon>Flavobacteriales</taxon>
        <taxon>Flavobacteriaceae</taxon>
    </lineage>
</organism>
<dbReference type="RefSeq" id="WP_188228673.1">
    <property type="nucleotide sequence ID" value="NZ_JACVXB010000001.1"/>
</dbReference>
<evidence type="ECO:0008006" key="4">
    <source>
        <dbReference type="Google" id="ProtNLM"/>
    </source>
</evidence>
<dbReference type="SUPFAM" id="SSF46626">
    <property type="entry name" value="Cytochrome c"/>
    <property type="match status" value="1"/>
</dbReference>
<evidence type="ECO:0000313" key="2">
    <source>
        <dbReference type="EMBL" id="MBD0830889.1"/>
    </source>
</evidence>
<dbReference type="GO" id="GO:0020037">
    <property type="term" value="F:heme binding"/>
    <property type="evidence" value="ECO:0007669"/>
    <property type="project" value="InterPro"/>
</dbReference>
<keyword evidence="3" id="KW-1185">Reference proteome</keyword>
<feature type="signal peptide" evidence="1">
    <location>
        <begin position="1"/>
        <end position="26"/>
    </location>
</feature>
<dbReference type="EMBL" id="JACVXB010000001">
    <property type="protein sequence ID" value="MBD0830889.1"/>
    <property type="molecule type" value="Genomic_DNA"/>
</dbReference>
<dbReference type="Proteomes" id="UP000600588">
    <property type="component" value="Unassembled WGS sequence"/>
</dbReference>
<accession>A0A8J6QF56</accession>
<dbReference type="GO" id="GO:0009055">
    <property type="term" value="F:electron transfer activity"/>
    <property type="evidence" value="ECO:0007669"/>
    <property type="project" value="InterPro"/>
</dbReference>
<reference evidence="2 3" key="1">
    <citation type="submission" date="2020-09" db="EMBL/GenBank/DDBJ databases">
        <title>TT11 complete genome.</title>
        <authorList>
            <person name="Wu Z."/>
        </authorList>
    </citation>
    <scope>NUCLEOTIDE SEQUENCE [LARGE SCALE GENOMIC DNA]</scope>
    <source>
        <strain evidence="2 3">TT11</strain>
    </source>
</reference>
<dbReference type="InterPro" id="IPR036909">
    <property type="entry name" value="Cyt_c-like_dom_sf"/>
</dbReference>
<name>A0A8J6QF56_9FLAO</name>
<feature type="chain" id="PRO_5035154195" description="Cytochrome c domain-containing protein" evidence="1">
    <location>
        <begin position="27"/>
        <end position="122"/>
    </location>
</feature>
<comment type="caution">
    <text evidence="2">The sequence shown here is derived from an EMBL/GenBank/DDBJ whole genome shotgun (WGS) entry which is preliminary data.</text>
</comment>
<proteinExistence type="predicted"/>
<evidence type="ECO:0000256" key="1">
    <source>
        <dbReference type="SAM" id="SignalP"/>
    </source>
</evidence>
<keyword evidence="1" id="KW-0732">Signal</keyword>